<dbReference type="RefSeq" id="WP_155169662.1">
    <property type="nucleotide sequence ID" value="NZ_SMLW01000361.1"/>
</dbReference>
<feature type="transmembrane region" description="Helical" evidence="1">
    <location>
        <begin position="21"/>
        <end position="38"/>
    </location>
</feature>
<comment type="caution">
    <text evidence="2">The sequence shown here is derived from an EMBL/GenBank/DDBJ whole genome shotgun (WGS) entry which is preliminary data.</text>
</comment>
<dbReference type="Gene3D" id="2.60.40.10">
    <property type="entry name" value="Immunoglobulins"/>
    <property type="match status" value="1"/>
</dbReference>
<gene>
    <name evidence="2" type="ORF">E1163_03875</name>
</gene>
<accession>A0ABW9RL19</accession>
<keyword evidence="1" id="KW-0812">Transmembrane</keyword>
<dbReference type="EMBL" id="SMLW01000361">
    <property type="protein sequence ID" value="MTI24078.1"/>
    <property type="molecule type" value="Genomic_DNA"/>
</dbReference>
<keyword evidence="1" id="KW-1133">Transmembrane helix</keyword>
<name>A0ABW9RL19_9BACT</name>
<feature type="non-terminal residue" evidence="2">
    <location>
        <position position="455"/>
    </location>
</feature>
<evidence type="ECO:0000256" key="1">
    <source>
        <dbReference type="SAM" id="Phobius"/>
    </source>
</evidence>
<dbReference type="Proteomes" id="UP000798808">
    <property type="component" value="Unassembled WGS sequence"/>
</dbReference>
<proteinExistence type="predicted"/>
<dbReference type="InterPro" id="IPR013783">
    <property type="entry name" value="Ig-like_fold"/>
</dbReference>
<sequence>MLKNQSKAFASETGPHNNLRGVFVFAAFIGLLLSNSYLNAQCGFSGLNAAYCSSDAAVTLTEATTGGTFSGPGISGNTFDPSVAGPGTHTINYVNYDVYTVSTAGTYNPFLSLVGWIKAPNGATGDLQNDDDELSVAINIGFTFNFFGNDYTQLYASSNGNVAFSSYTENSYWRTSIPAVSDPNNMIAILRTDLDPSSTTTDRIKYRVEGTAPNRVFILYYENLERFNTATGDLVTTQLKLFETTNVIEIHTTENSATLSSETSLQGVENAAGTIGYTVSGRNDEFWTATNDFVSFTPCTDSQAVTVTEQPVADAGTGGNVCGKDAGNPLTFTGVASVGTGIWTQQSGPGTSNIATPGSATSTVTVDTYGSYVFRWTETNGGCSDFDEVTVTFYEPTVADAGPVTAEECDLNINLAGVQSIAGSTASWSTIAGNPADITFSSTTIFNPTVTSTAY</sequence>
<keyword evidence="3" id="KW-1185">Reference proteome</keyword>
<evidence type="ECO:0000313" key="3">
    <source>
        <dbReference type="Proteomes" id="UP000798808"/>
    </source>
</evidence>
<reference evidence="2 3" key="1">
    <citation type="submission" date="2019-02" db="EMBL/GenBank/DDBJ databases">
        <authorList>
            <person name="Goldberg S.R."/>
            <person name="Haltli B.A."/>
            <person name="Correa H."/>
            <person name="Russell K.G."/>
        </authorList>
    </citation>
    <scope>NUCLEOTIDE SEQUENCE [LARGE SCALE GENOMIC DNA]</scope>
    <source>
        <strain evidence="2 3">JCM 16186</strain>
    </source>
</reference>
<evidence type="ECO:0000313" key="2">
    <source>
        <dbReference type="EMBL" id="MTI24078.1"/>
    </source>
</evidence>
<organism evidence="2 3">
    <name type="scientific">Fulvivirga kasyanovii</name>
    <dbReference type="NCBI Taxonomy" id="396812"/>
    <lineage>
        <taxon>Bacteria</taxon>
        <taxon>Pseudomonadati</taxon>
        <taxon>Bacteroidota</taxon>
        <taxon>Cytophagia</taxon>
        <taxon>Cytophagales</taxon>
        <taxon>Fulvivirgaceae</taxon>
        <taxon>Fulvivirga</taxon>
    </lineage>
</organism>
<protein>
    <submittedName>
        <fullName evidence="2">Uncharacterized protein</fullName>
    </submittedName>
</protein>
<keyword evidence="1" id="KW-0472">Membrane</keyword>